<evidence type="ECO:0000256" key="1">
    <source>
        <dbReference type="ARBA" id="ARBA00022490"/>
    </source>
</evidence>
<feature type="binding site" evidence="10">
    <location>
        <begin position="124"/>
        <end position="130"/>
    </location>
    <ligand>
        <name>ATP</name>
        <dbReference type="ChEBI" id="CHEBI:30616"/>
    </ligand>
</feature>
<evidence type="ECO:0000259" key="13">
    <source>
        <dbReference type="Pfam" id="PF02875"/>
    </source>
</evidence>
<sequence>MIELTVAQIAASTGGRVIWPEPAGAPTGMQPEASAVTTVVIDSRDAAPGALFVALPGEHVDGHAYVAGALERGAATALVARPVAGVAAPLVLVPDVQRALGDLARVVLATLRAERDVLVVAITGSAGKTSTKDLLSRLLAPLGPLVAPVGSFNNEIGLPLTVLRADRGTVALVLEMGADAPGNLTYLTGIAPPDIAVVLMVGSAHLAGFGDRDGIAAAKSELVQGLRSHGVAVLNADDPRVAAMAPLTAGERVLTFGAETPGADVRAADVSLETGGHARFTLTTAQGSADVTLALVGTHHVTNALAAATVALELGRPLAEVAEVLADAGPLSPHRMQVSTVAGDVSLIDDAYNANPDSMRAGIDALVAMAGADRRSVAVLGEMLELGATGPGEHEAIGAYAHQRGVDRLVVIGDGALPIADGARAAGATAAVVSTFETVDEAIETLGAHLRHGDVVLVKSSKGSGLARLADRLTELAEVQT</sequence>
<dbReference type="UniPathway" id="UPA00219"/>
<dbReference type="SUPFAM" id="SSF63418">
    <property type="entry name" value="MurE/MurF N-terminal domain"/>
    <property type="match status" value="1"/>
</dbReference>
<dbReference type="Pfam" id="PF01225">
    <property type="entry name" value="Mur_ligase"/>
    <property type="match status" value="1"/>
</dbReference>
<comment type="catalytic activity">
    <reaction evidence="10 11">
        <text>D-alanyl-D-alanine + UDP-N-acetyl-alpha-D-muramoyl-L-alanyl-gamma-D-glutamyl-meso-2,6-diaminopimelate + ATP = UDP-N-acetyl-alpha-D-muramoyl-L-alanyl-gamma-D-glutamyl-meso-2,6-diaminopimeloyl-D-alanyl-D-alanine + ADP + phosphate + H(+)</text>
        <dbReference type="Rhea" id="RHEA:28374"/>
        <dbReference type="ChEBI" id="CHEBI:15378"/>
        <dbReference type="ChEBI" id="CHEBI:30616"/>
        <dbReference type="ChEBI" id="CHEBI:43474"/>
        <dbReference type="ChEBI" id="CHEBI:57822"/>
        <dbReference type="ChEBI" id="CHEBI:61386"/>
        <dbReference type="ChEBI" id="CHEBI:83905"/>
        <dbReference type="ChEBI" id="CHEBI:456216"/>
        <dbReference type="EC" id="6.3.2.10"/>
    </reaction>
</comment>
<dbReference type="SUPFAM" id="SSF53623">
    <property type="entry name" value="MurD-like peptide ligases, catalytic domain"/>
    <property type="match status" value="1"/>
</dbReference>
<keyword evidence="6 10" id="KW-0133">Cell shape</keyword>
<evidence type="ECO:0000313" key="16">
    <source>
        <dbReference type="Proteomes" id="UP000419743"/>
    </source>
</evidence>
<dbReference type="InterPro" id="IPR004101">
    <property type="entry name" value="Mur_ligase_C"/>
</dbReference>
<feature type="domain" description="Mur ligase N-terminal catalytic" evidence="12">
    <location>
        <begin position="36"/>
        <end position="105"/>
    </location>
</feature>
<keyword evidence="16" id="KW-1185">Reference proteome</keyword>
<dbReference type="InterPro" id="IPR005863">
    <property type="entry name" value="UDP-N-AcMur_synth"/>
</dbReference>
<comment type="caution">
    <text evidence="15">The sequence shown here is derived from an EMBL/GenBank/DDBJ whole genome shotgun (WGS) entry which is preliminary data.</text>
</comment>
<dbReference type="AlphaFoldDB" id="A0A7M4DNY7"/>
<keyword evidence="2 10" id="KW-0436">Ligase</keyword>
<dbReference type="PANTHER" id="PTHR43024">
    <property type="entry name" value="UDP-N-ACETYLMURAMOYL-TRIPEPTIDE--D-ALANYL-D-ALANINE LIGASE"/>
    <property type="match status" value="1"/>
</dbReference>
<evidence type="ECO:0000256" key="6">
    <source>
        <dbReference type="ARBA" id="ARBA00022960"/>
    </source>
</evidence>
<dbReference type="GO" id="GO:0009252">
    <property type="term" value="P:peptidoglycan biosynthetic process"/>
    <property type="evidence" value="ECO:0007669"/>
    <property type="project" value="UniProtKB-UniRule"/>
</dbReference>
<evidence type="ECO:0000256" key="10">
    <source>
        <dbReference type="HAMAP-Rule" id="MF_02019"/>
    </source>
</evidence>
<evidence type="ECO:0000259" key="12">
    <source>
        <dbReference type="Pfam" id="PF01225"/>
    </source>
</evidence>
<evidence type="ECO:0000256" key="11">
    <source>
        <dbReference type="RuleBase" id="RU004136"/>
    </source>
</evidence>
<comment type="function">
    <text evidence="10 11">Involved in cell wall formation. Catalyzes the final step in the synthesis of UDP-N-acetylmuramoyl-pentapeptide, the precursor of murein.</text>
</comment>
<evidence type="ECO:0000256" key="7">
    <source>
        <dbReference type="ARBA" id="ARBA00022984"/>
    </source>
</evidence>
<dbReference type="GO" id="GO:0071555">
    <property type="term" value="P:cell wall organization"/>
    <property type="evidence" value="ECO:0007669"/>
    <property type="project" value="UniProtKB-KW"/>
</dbReference>
<proteinExistence type="inferred from homology"/>
<dbReference type="Gene3D" id="3.40.1390.10">
    <property type="entry name" value="MurE/MurF, N-terminal domain"/>
    <property type="match status" value="1"/>
</dbReference>
<dbReference type="NCBIfam" id="TIGR01143">
    <property type="entry name" value="murF"/>
    <property type="match status" value="1"/>
</dbReference>
<dbReference type="Pfam" id="PF08245">
    <property type="entry name" value="Mur_ligase_M"/>
    <property type="match status" value="1"/>
</dbReference>
<dbReference type="GO" id="GO:0047480">
    <property type="term" value="F:UDP-N-acetylmuramoyl-tripeptide-D-alanyl-D-alanine ligase activity"/>
    <property type="evidence" value="ECO:0007669"/>
    <property type="project" value="UniProtKB-UniRule"/>
</dbReference>
<accession>A0A7M4DNY7</accession>
<dbReference type="InterPro" id="IPR000713">
    <property type="entry name" value="Mur_ligase_N"/>
</dbReference>
<dbReference type="PANTHER" id="PTHR43024:SF1">
    <property type="entry name" value="UDP-N-ACETYLMURAMOYL-TRIPEPTIDE--D-ALANYL-D-ALANINE LIGASE"/>
    <property type="match status" value="1"/>
</dbReference>
<comment type="similarity">
    <text evidence="10">Belongs to the MurCDEF family. MurF subfamily.</text>
</comment>
<evidence type="ECO:0000256" key="5">
    <source>
        <dbReference type="ARBA" id="ARBA00022840"/>
    </source>
</evidence>
<keyword evidence="5 10" id="KW-0067">ATP-binding</keyword>
<comment type="subcellular location">
    <subcellularLocation>
        <location evidence="10 11">Cytoplasm</location>
    </subcellularLocation>
</comment>
<evidence type="ECO:0000259" key="14">
    <source>
        <dbReference type="Pfam" id="PF08245"/>
    </source>
</evidence>
<dbReference type="RefSeq" id="WP_156742521.1">
    <property type="nucleotide sequence ID" value="NZ_CACRYJ010000058.1"/>
</dbReference>
<protein>
    <recommendedName>
        <fullName evidence="10 11">UDP-N-acetylmuramoyl-tripeptide--D-alanyl-D-alanine ligase</fullName>
        <ecNumber evidence="10 11">6.3.2.10</ecNumber>
    </recommendedName>
    <alternativeName>
        <fullName evidence="10">D-alanyl-D-alanine-adding enzyme</fullName>
    </alternativeName>
</protein>
<dbReference type="InterPro" id="IPR035911">
    <property type="entry name" value="MurE/MurF_N"/>
</dbReference>
<evidence type="ECO:0000256" key="4">
    <source>
        <dbReference type="ARBA" id="ARBA00022741"/>
    </source>
</evidence>
<dbReference type="Pfam" id="PF02875">
    <property type="entry name" value="Mur_ligase_C"/>
    <property type="match status" value="1"/>
</dbReference>
<organism evidence="15 16">
    <name type="scientific">Occultella aeris</name>
    <dbReference type="NCBI Taxonomy" id="2761496"/>
    <lineage>
        <taxon>Bacteria</taxon>
        <taxon>Bacillati</taxon>
        <taxon>Actinomycetota</taxon>
        <taxon>Actinomycetes</taxon>
        <taxon>Micrococcales</taxon>
        <taxon>Ruaniaceae</taxon>
        <taxon>Occultella</taxon>
    </lineage>
</organism>
<dbReference type="GO" id="GO:0008360">
    <property type="term" value="P:regulation of cell shape"/>
    <property type="evidence" value="ECO:0007669"/>
    <property type="project" value="UniProtKB-KW"/>
</dbReference>
<dbReference type="Gene3D" id="3.90.190.20">
    <property type="entry name" value="Mur ligase, C-terminal domain"/>
    <property type="match status" value="1"/>
</dbReference>
<dbReference type="Proteomes" id="UP000419743">
    <property type="component" value="Unassembled WGS sequence"/>
</dbReference>
<feature type="domain" description="Mur ligase central" evidence="14">
    <location>
        <begin position="122"/>
        <end position="311"/>
    </location>
</feature>
<dbReference type="InterPro" id="IPR036565">
    <property type="entry name" value="Mur-like_cat_sf"/>
</dbReference>
<keyword evidence="4 10" id="KW-0547">Nucleotide-binding</keyword>
<keyword evidence="7 10" id="KW-0573">Peptidoglycan synthesis</keyword>
<dbReference type="SUPFAM" id="SSF53244">
    <property type="entry name" value="MurD-like peptide ligases, peptide-binding domain"/>
    <property type="match status" value="1"/>
</dbReference>
<keyword evidence="9 10" id="KW-0961">Cell wall biogenesis/degradation</keyword>
<dbReference type="HAMAP" id="MF_02019">
    <property type="entry name" value="MurF"/>
    <property type="match status" value="1"/>
</dbReference>
<evidence type="ECO:0000256" key="2">
    <source>
        <dbReference type="ARBA" id="ARBA00022598"/>
    </source>
</evidence>
<dbReference type="Gene3D" id="3.40.1190.10">
    <property type="entry name" value="Mur-like, catalytic domain"/>
    <property type="match status" value="1"/>
</dbReference>
<comment type="pathway">
    <text evidence="10 11">Cell wall biogenesis; peptidoglycan biosynthesis.</text>
</comment>
<keyword evidence="3 10" id="KW-0132">Cell division</keyword>
<dbReference type="InterPro" id="IPR036615">
    <property type="entry name" value="Mur_ligase_C_dom_sf"/>
</dbReference>
<name>A0A7M4DNY7_9MICO</name>
<dbReference type="EMBL" id="CACRYJ010000058">
    <property type="protein sequence ID" value="VZO39173.1"/>
    <property type="molecule type" value="Genomic_DNA"/>
</dbReference>
<evidence type="ECO:0000313" key="15">
    <source>
        <dbReference type="EMBL" id="VZO39173.1"/>
    </source>
</evidence>
<dbReference type="EC" id="6.3.2.10" evidence="10 11"/>
<feature type="domain" description="Mur ligase C-terminal" evidence="13">
    <location>
        <begin position="334"/>
        <end position="461"/>
    </location>
</feature>
<keyword evidence="1 10" id="KW-0963">Cytoplasm</keyword>
<dbReference type="InterPro" id="IPR051046">
    <property type="entry name" value="MurCDEF_CellWall_CoF430Synth"/>
</dbReference>
<dbReference type="GO" id="GO:0051301">
    <property type="term" value="P:cell division"/>
    <property type="evidence" value="ECO:0007669"/>
    <property type="project" value="UniProtKB-KW"/>
</dbReference>
<dbReference type="GO" id="GO:0005737">
    <property type="term" value="C:cytoplasm"/>
    <property type="evidence" value="ECO:0007669"/>
    <property type="project" value="UniProtKB-SubCell"/>
</dbReference>
<gene>
    <name evidence="10 15" type="primary">murF</name>
    <name evidence="15" type="ORF">HALOF300_03868</name>
</gene>
<dbReference type="GO" id="GO:0005524">
    <property type="term" value="F:ATP binding"/>
    <property type="evidence" value="ECO:0007669"/>
    <property type="project" value="UniProtKB-UniRule"/>
</dbReference>
<reference evidence="15 16" key="1">
    <citation type="submission" date="2019-11" db="EMBL/GenBank/DDBJ databases">
        <authorList>
            <person name="Criscuolo A."/>
        </authorList>
    </citation>
    <scope>NUCLEOTIDE SEQUENCE [LARGE SCALE GENOMIC DNA]</scope>
    <source>
        <strain evidence="15">CIP111667</strain>
    </source>
</reference>
<evidence type="ECO:0000256" key="3">
    <source>
        <dbReference type="ARBA" id="ARBA00022618"/>
    </source>
</evidence>
<dbReference type="InterPro" id="IPR013221">
    <property type="entry name" value="Mur_ligase_cen"/>
</dbReference>
<keyword evidence="8 10" id="KW-0131">Cell cycle</keyword>
<evidence type="ECO:0000256" key="9">
    <source>
        <dbReference type="ARBA" id="ARBA00023316"/>
    </source>
</evidence>
<evidence type="ECO:0000256" key="8">
    <source>
        <dbReference type="ARBA" id="ARBA00023306"/>
    </source>
</evidence>